<evidence type="ECO:0000313" key="3">
    <source>
        <dbReference type="Proteomes" id="UP000317881"/>
    </source>
</evidence>
<keyword evidence="1" id="KW-0812">Transmembrane</keyword>
<keyword evidence="1" id="KW-0472">Membrane</keyword>
<proteinExistence type="predicted"/>
<protein>
    <submittedName>
        <fullName evidence="2">Uncharacterized protein</fullName>
    </submittedName>
</protein>
<gene>
    <name evidence="2" type="ORF">SSP24_56730</name>
</gene>
<keyword evidence="1" id="KW-1133">Transmembrane helix</keyword>
<name>A0A4Y3VPB1_9ACTN</name>
<comment type="caution">
    <text evidence="2">The sequence shown here is derived from an EMBL/GenBank/DDBJ whole genome shotgun (WGS) entry which is preliminary data.</text>
</comment>
<organism evidence="2 3">
    <name type="scientific">Streptomyces spinoverrucosus</name>
    <dbReference type="NCBI Taxonomy" id="284043"/>
    <lineage>
        <taxon>Bacteria</taxon>
        <taxon>Bacillati</taxon>
        <taxon>Actinomycetota</taxon>
        <taxon>Actinomycetes</taxon>
        <taxon>Kitasatosporales</taxon>
        <taxon>Streptomycetaceae</taxon>
        <taxon>Streptomyces</taxon>
    </lineage>
</organism>
<reference evidence="2 3" key="1">
    <citation type="submission" date="2019-06" db="EMBL/GenBank/DDBJ databases">
        <title>Whole genome shotgun sequence of Streptomyces spinoverrucosus NBRC 14228.</title>
        <authorList>
            <person name="Hosoyama A."/>
            <person name="Uohara A."/>
            <person name="Ohji S."/>
            <person name="Ichikawa N."/>
        </authorList>
    </citation>
    <scope>NUCLEOTIDE SEQUENCE [LARGE SCALE GENOMIC DNA]</scope>
    <source>
        <strain evidence="2 3">NBRC 14228</strain>
    </source>
</reference>
<keyword evidence="3" id="KW-1185">Reference proteome</keyword>
<feature type="transmembrane region" description="Helical" evidence="1">
    <location>
        <begin position="12"/>
        <end position="34"/>
    </location>
</feature>
<dbReference type="AlphaFoldDB" id="A0A4Y3VPB1"/>
<dbReference type="EMBL" id="BJND01000045">
    <property type="protein sequence ID" value="GEC08018.1"/>
    <property type="molecule type" value="Genomic_DNA"/>
</dbReference>
<sequence length="81" mass="8051">MNSPSPLLVVPVILWTAAAAAAVITSIALCVRALRRETASVAWNPFGPGFPATATGAIVGYAVAAVASGHFSPGSAAFSIL</sequence>
<evidence type="ECO:0000313" key="2">
    <source>
        <dbReference type="EMBL" id="GEC08018.1"/>
    </source>
</evidence>
<evidence type="ECO:0000256" key="1">
    <source>
        <dbReference type="SAM" id="Phobius"/>
    </source>
</evidence>
<accession>A0A4Y3VPB1</accession>
<dbReference type="Proteomes" id="UP000317881">
    <property type="component" value="Unassembled WGS sequence"/>
</dbReference>